<protein>
    <submittedName>
        <fullName evidence="2">Uncharacterized protein</fullName>
    </submittedName>
</protein>
<feature type="region of interest" description="Disordered" evidence="1">
    <location>
        <begin position="159"/>
        <end position="179"/>
    </location>
</feature>
<accession>A0ABQ4J8C1</accession>
<organism evidence="2 3">
    <name type="scientific">Micromonospora qiuiae</name>
    <dbReference type="NCBI Taxonomy" id="502268"/>
    <lineage>
        <taxon>Bacteria</taxon>
        <taxon>Bacillati</taxon>
        <taxon>Actinomycetota</taxon>
        <taxon>Actinomycetes</taxon>
        <taxon>Micromonosporales</taxon>
        <taxon>Micromonosporaceae</taxon>
        <taxon>Micromonospora</taxon>
    </lineage>
</organism>
<dbReference type="Proteomes" id="UP000653076">
    <property type="component" value="Unassembled WGS sequence"/>
</dbReference>
<feature type="compositionally biased region" description="Polar residues" evidence="1">
    <location>
        <begin position="13"/>
        <end position="30"/>
    </location>
</feature>
<feature type="compositionally biased region" description="Basic and acidic residues" evidence="1">
    <location>
        <begin position="159"/>
        <end position="172"/>
    </location>
</feature>
<keyword evidence="3" id="KW-1185">Reference proteome</keyword>
<evidence type="ECO:0000256" key="1">
    <source>
        <dbReference type="SAM" id="MobiDB-lite"/>
    </source>
</evidence>
<reference evidence="2 3" key="1">
    <citation type="submission" date="2021-01" db="EMBL/GenBank/DDBJ databases">
        <title>Whole genome shotgun sequence of Verrucosispora qiuiae NBRC 106684.</title>
        <authorList>
            <person name="Komaki H."/>
            <person name="Tamura T."/>
        </authorList>
    </citation>
    <scope>NUCLEOTIDE SEQUENCE [LARGE SCALE GENOMIC DNA]</scope>
    <source>
        <strain evidence="2 3">NBRC 106684</strain>
    </source>
</reference>
<name>A0ABQ4J8C1_9ACTN</name>
<dbReference type="EMBL" id="BOPC01000017">
    <property type="protein sequence ID" value="GIJ26256.1"/>
    <property type="molecule type" value="Genomic_DNA"/>
</dbReference>
<proteinExistence type="predicted"/>
<evidence type="ECO:0000313" key="3">
    <source>
        <dbReference type="Proteomes" id="UP000653076"/>
    </source>
</evidence>
<sequence length="179" mass="19857">MHSNDPTRKYPQTDISEQGSSRKAAQTSSVAERLTAVQPTPQAVAEFGLGTLKRVAPGRSERNVPAGPLGHLRLMVLPQKLPTRWPSQARKVLLMPACLAALGRVKGGIAIRWFSRRRHHRRPRRCGRVPDLTDPPTLAQLRQLHEHGGRRSQCQVAARRDAVCPRSREPGRPGEAQIT</sequence>
<evidence type="ECO:0000313" key="2">
    <source>
        <dbReference type="EMBL" id="GIJ26256.1"/>
    </source>
</evidence>
<feature type="region of interest" description="Disordered" evidence="1">
    <location>
        <begin position="1"/>
        <end position="37"/>
    </location>
</feature>
<gene>
    <name evidence="2" type="ORF">Vqi01_14180</name>
</gene>
<comment type="caution">
    <text evidence="2">The sequence shown here is derived from an EMBL/GenBank/DDBJ whole genome shotgun (WGS) entry which is preliminary data.</text>
</comment>